<gene>
    <name evidence="3" type="ORF">PSYICH_LOCUS10825</name>
</gene>
<sequence>MGHLNIPDNIGLIVSSYLVSLIFLPLFLFLSIFFYVFKLVLRIYLTLRHGRKFVGLVQGGDCLWTLGLAHESAIDVAVIFTLKSEEKKDLAEELKKRITTRILSNKQKYPKLNSTIHGFFGYGYMLRSTSTVDDLVSTVEITEDNSNYSKSIEEIFSECGRQHFPVNNTSMWQMITINAPASWKTKQNLKHNQYPILIRIHHVIGDGLSLTTNLVNIFSDEPVDFTKNLSQSMKHSLPKEPSAIEKILQFLHVIMLTPGYVFLRKFIRDAPQDVKIFKPAPAVSGERDFYFVHDEKVLETIKRIKKNVGDTAFIEIIFTVLSKSFENYFVNAKLDIPDVAIQVLPFISSIPKNSEQTQLTNSYSVLRFPIPILVKSDSLLTRLKEVKKYRRSTRNIIDFQVRHFCWNYLCGLWSAYFVLPLEKLENLAMCFSNLPGCPKLNGVVGFDIEHIYFVPPQYTTLGLFGTFFTYDNELHVSIGIDKKFFTNREQSRKIINDIFENITLFDEETNTNNKINGNK</sequence>
<dbReference type="Pfam" id="PF06974">
    <property type="entry name" value="WS_DGAT_C"/>
    <property type="match status" value="1"/>
</dbReference>
<evidence type="ECO:0000259" key="2">
    <source>
        <dbReference type="Pfam" id="PF06974"/>
    </source>
</evidence>
<proteinExistence type="predicted"/>
<dbReference type="PANTHER" id="PTHR31650">
    <property type="entry name" value="O-ACYLTRANSFERASE (WSD1-LIKE) FAMILY PROTEIN"/>
    <property type="match status" value="1"/>
</dbReference>
<name>A0A9P0GF41_9CUCU</name>
<dbReference type="InterPro" id="IPR009721">
    <property type="entry name" value="O-acyltransferase_WSD1_C"/>
</dbReference>
<organism evidence="3 4">
    <name type="scientific">Psylliodes chrysocephalus</name>
    <dbReference type="NCBI Taxonomy" id="3402493"/>
    <lineage>
        <taxon>Eukaryota</taxon>
        <taxon>Metazoa</taxon>
        <taxon>Ecdysozoa</taxon>
        <taxon>Arthropoda</taxon>
        <taxon>Hexapoda</taxon>
        <taxon>Insecta</taxon>
        <taxon>Pterygota</taxon>
        <taxon>Neoptera</taxon>
        <taxon>Endopterygota</taxon>
        <taxon>Coleoptera</taxon>
        <taxon>Polyphaga</taxon>
        <taxon>Cucujiformia</taxon>
        <taxon>Chrysomeloidea</taxon>
        <taxon>Chrysomelidae</taxon>
        <taxon>Galerucinae</taxon>
        <taxon>Alticini</taxon>
        <taxon>Psylliodes</taxon>
    </lineage>
</organism>
<evidence type="ECO:0000256" key="1">
    <source>
        <dbReference type="SAM" id="Phobius"/>
    </source>
</evidence>
<dbReference type="OrthoDB" id="619536at2759"/>
<accession>A0A9P0GF41</accession>
<feature type="transmembrane region" description="Helical" evidence="1">
    <location>
        <begin position="12"/>
        <end position="41"/>
    </location>
</feature>
<dbReference type="GO" id="GO:0008374">
    <property type="term" value="F:O-acyltransferase activity"/>
    <property type="evidence" value="ECO:0007669"/>
    <property type="project" value="InterPro"/>
</dbReference>
<keyword evidence="1" id="KW-1133">Transmembrane helix</keyword>
<dbReference type="AlphaFoldDB" id="A0A9P0GF41"/>
<dbReference type="EMBL" id="OV651817">
    <property type="protein sequence ID" value="CAH1111183.1"/>
    <property type="molecule type" value="Genomic_DNA"/>
</dbReference>
<dbReference type="GO" id="GO:0019432">
    <property type="term" value="P:triglyceride biosynthetic process"/>
    <property type="evidence" value="ECO:0007669"/>
    <property type="project" value="TreeGrafter"/>
</dbReference>
<protein>
    <recommendedName>
        <fullName evidence="2">O-acyltransferase WSD1 C-terminal domain-containing protein</fullName>
    </recommendedName>
</protein>
<keyword evidence="1" id="KW-0812">Transmembrane</keyword>
<dbReference type="Proteomes" id="UP001153636">
    <property type="component" value="Chromosome 5"/>
</dbReference>
<reference evidence="3" key="1">
    <citation type="submission" date="2022-01" db="EMBL/GenBank/DDBJ databases">
        <authorList>
            <person name="King R."/>
        </authorList>
    </citation>
    <scope>NUCLEOTIDE SEQUENCE</scope>
</reference>
<dbReference type="PANTHER" id="PTHR31650:SF1">
    <property type="entry name" value="WAX ESTER SYNTHASE_DIACYLGLYCEROL ACYLTRANSFERASE 4-RELATED"/>
    <property type="match status" value="1"/>
</dbReference>
<feature type="domain" description="O-acyltransferase WSD1 C-terminal" evidence="2">
    <location>
        <begin position="361"/>
        <end position="500"/>
    </location>
</feature>
<keyword evidence="4" id="KW-1185">Reference proteome</keyword>
<evidence type="ECO:0000313" key="4">
    <source>
        <dbReference type="Proteomes" id="UP001153636"/>
    </source>
</evidence>
<evidence type="ECO:0000313" key="3">
    <source>
        <dbReference type="EMBL" id="CAH1111183.1"/>
    </source>
</evidence>
<dbReference type="InterPro" id="IPR045034">
    <property type="entry name" value="O-acyltransferase_WSD1-like"/>
</dbReference>
<dbReference type="GO" id="GO:0005886">
    <property type="term" value="C:plasma membrane"/>
    <property type="evidence" value="ECO:0007669"/>
    <property type="project" value="TreeGrafter"/>
</dbReference>
<keyword evidence="1" id="KW-0472">Membrane</keyword>